<gene>
    <name evidence="2" type="ORF">ABOD76_11195</name>
</gene>
<dbReference type="Gene3D" id="3.90.550.10">
    <property type="entry name" value="Spore Coat Polysaccharide Biosynthesis Protein SpsA, Chain A"/>
    <property type="match status" value="1"/>
</dbReference>
<dbReference type="EMBL" id="CP158299">
    <property type="protein sequence ID" value="XBV86845.1"/>
    <property type="molecule type" value="Genomic_DNA"/>
</dbReference>
<dbReference type="KEGG" id="dsc:ABOD76_11195"/>
<name>A0AAU7UEK2_9DEIO</name>
<dbReference type="Pfam" id="PF00535">
    <property type="entry name" value="Glycos_transf_2"/>
    <property type="match status" value="1"/>
</dbReference>
<evidence type="ECO:0000313" key="2">
    <source>
        <dbReference type="EMBL" id="XBV86845.1"/>
    </source>
</evidence>
<evidence type="ECO:0000259" key="1">
    <source>
        <dbReference type="Pfam" id="PF00535"/>
    </source>
</evidence>
<dbReference type="AlphaFoldDB" id="A0AAU7UEK2"/>
<accession>A0AAU7UEK2</accession>
<dbReference type="InterPro" id="IPR029044">
    <property type="entry name" value="Nucleotide-diphossugar_trans"/>
</dbReference>
<dbReference type="InterPro" id="IPR001173">
    <property type="entry name" value="Glyco_trans_2-like"/>
</dbReference>
<feature type="domain" description="Glycosyltransferase 2-like" evidence="1">
    <location>
        <begin position="7"/>
        <end position="113"/>
    </location>
</feature>
<organism evidence="2">
    <name type="scientific">Deinococcus sonorensis KR-87</name>
    <dbReference type="NCBI Taxonomy" id="694439"/>
    <lineage>
        <taxon>Bacteria</taxon>
        <taxon>Thermotogati</taxon>
        <taxon>Deinococcota</taxon>
        <taxon>Deinococci</taxon>
        <taxon>Deinococcales</taxon>
        <taxon>Deinococcaceae</taxon>
        <taxon>Deinococcus</taxon>
    </lineage>
</organism>
<sequence length="309" mass="34703">MTYEVQIVLATYNGGHYLAEQLDSILAQSHTGWQLLAHDDGSSDDTLAILRAYQSRLGHQLQVVEHPSCGGASANFSFLLNRTNAPYVFLADQDDIWQPDKLERFMRAIRRAEVLAGIQTPLLVHSDLELVDDAGQPVAPSFWQYQHLDPRWGDHVPRLLTQNVVTGCATLVNRALLDLALPVPADAVMHDWWLALVACATGKVIWMPSTTVRYRQHSSNTLGAQKFDWHYILSKLGSLTDRQAARTTLMQNTQQARAFAERFSDNGWAAEAALFGSLSEMSRLLKARTILQHGFWKVGLLRNLAWLFL</sequence>
<proteinExistence type="predicted"/>
<dbReference type="PANTHER" id="PTHR43685">
    <property type="entry name" value="GLYCOSYLTRANSFERASE"/>
    <property type="match status" value="1"/>
</dbReference>
<dbReference type="RefSeq" id="WP_350244930.1">
    <property type="nucleotide sequence ID" value="NZ_CP158299.1"/>
</dbReference>
<dbReference type="PANTHER" id="PTHR43685:SF2">
    <property type="entry name" value="GLYCOSYLTRANSFERASE 2-LIKE DOMAIN-CONTAINING PROTEIN"/>
    <property type="match status" value="1"/>
</dbReference>
<protein>
    <submittedName>
        <fullName evidence="2">Glycosyltransferase family 2 protein</fullName>
    </submittedName>
</protein>
<dbReference type="InterPro" id="IPR050834">
    <property type="entry name" value="Glycosyltransf_2"/>
</dbReference>
<reference evidence="2" key="1">
    <citation type="submission" date="2024-06" db="EMBL/GenBank/DDBJ databases">
        <title>Draft Genome Sequence of Deinococcus sonorensis Type Strain KR-87, a Biofilm Producing Representative of the Genus Deinococcus.</title>
        <authorList>
            <person name="Boren L.S."/>
            <person name="Grosso R.A."/>
            <person name="Hugenberg-Cox A.N."/>
            <person name="Hill J.T.E."/>
            <person name="Albert C.M."/>
            <person name="Tuohy J.M."/>
        </authorList>
    </citation>
    <scope>NUCLEOTIDE SEQUENCE</scope>
    <source>
        <strain evidence="2">KR-87</strain>
    </source>
</reference>
<dbReference type="SUPFAM" id="SSF53448">
    <property type="entry name" value="Nucleotide-diphospho-sugar transferases"/>
    <property type="match status" value="1"/>
</dbReference>
<dbReference type="CDD" id="cd04196">
    <property type="entry name" value="GT_2_like_d"/>
    <property type="match status" value="1"/>
</dbReference>